<gene>
    <name evidence="6" type="primary">psuG</name>
    <name evidence="7" type="ORF">ACFFQA_33930</name>
</gene>
<feature type="active site" description="Nucleophile" evidence="6">
    <location>
        <position position="164"/>
    </location>
</feature>
<dbReference type="Gene3D" id="3.40.1790.10">
    <property type="entry name" value="Indigoidine synthase domain"/>
    <property type="match status" value="1"/>
</dbReference>
<protein>
    <recommendedName>
        <fullName evidence="6">Pseudouridine-5'-phosphate glycosidase</fullName>
        <shortName evidence="6">PsiMP glycosidase</shortName>
        <ecNumber evidence="6">4.2.1.70</ecNumber>
    </recommendedName>
</protein>
<dbReference type="Pfam" id="PF04227">
    <property type="entry name" value="Indigoidine_A"/>
    <property type="match status" value="1"/>
</dbReference>
<dbReference type="HAMAP" id="MF_01876">
    <property type="entry name" value="PsiMP_glycosidase"/>
    <property type="match status" value="1"/>
</dbReference>
<evidence type="ECO:0000313" key="7">
    <source>
        <dbReference type="EMBL" id="MFB9908965.1"/>
    </source>
</evidence>
<dbReference type="InterPro" id="IPR007342">
    <property type="entry name" value="PsuG"/>
</dbReference>
<feature type="active site" description="Proton donor" evidence="6">
    <location>
        <position position="30"/>
    </location>
</feature>
<comment type="cofactor">
    <cofactor evidence="6">
        <name>Mn(2+)</name>
        <dbReference type="ChEBI" id="CHEBI:29035"/>
    </cofactor>
    <text evidence="6">Binds 1 Mn(2+) ion per subunit.</text>
</comment>
<evidence type="ECO:0000313" key="8">
    <source>
        <dbReference type="Proteomes" id="UP001589693"/>
    </source>
</evidence>
<name>A0ABV6A707_9PSEU</name>
<accession>A0ABV6A707</accession>
<comment type="function">
    <text evidence="6">Catalyzes the reversible cleavage of pseudouridine 5'-phosphate (PsiMP) to ribose 5-phosphate and uracil. Functions biologically in the cleavage direction, as part of a pseudouridine degradation pathway.</text>
</comment>
<keyword evidence="2 6" id="KW-0378">Hydrolase</keyword>
<sequence>MSIHDSSTVLRRGEEVADALAEGRPVVALESSGVTGGPTYPANLDMALAVEEAVRASGAVPARVGLLDGALVVGMTPAELDRMAHPPGVPKAGTRDIGPVLASGGLGAATVSAAMVAAGLAGIEVFSVAGIGGVHRDAQRTFDISTDLVQFTRTRMAVVCAGAKSVLDLALTLEYLETHGVPVIGYRCEDFPAYYSRSSGLANPHRVDDLAEVGAAVRAHWAVGNPGAVLVTHPIAEADALPAEEIEAVLAGALAEADRLGVRGQSVTPHLLSALARGTGGRTTAANRSVLISTVRLAGELAAVLSSRELANGVPAC</sequence>
<comment type="caution">
    <text evidence="7">The sequence shown here is derived from an EMBL/GenBank/DDBJ whole genome shotgun (WGS) entry which is preliminary data.</text>
</comment>
<dbReference type="PANTHER" id="PTHR42909">
    <property type="entry name" value="ZGC:136858"/>
    <property type="match status" value="1"/>
</dbReference>
<dbReference type="GO" id="GO:0016798">
    <property type="term" value="F:hydrolase activity, acting on glycosyl bonds"/>
    <property type="evidence" value="ECO:0007669"/>
    <property type="project" value="UniProtKB-KW"/>
</dbReference>
<feature type="binding site" evidence="6">
    <location>
        <position position="91"/>
    </location>
    <ligand>
        <name>substrate</name>
    </ligand>
</feature>
<evidence type="ECO:0000256" key="4">
    <source>
        <dbReference type="ARBA" id="ARBA00023239"/>
    </source>
</evidence>
<evidence type="ECO:0000256" key="6">
    <source>
        <dbReference type="HAMAP-Rule" id="MF_01876"/>
    </source>
</evidence>
<comment type="catalytic activity">
    <reaction evidence="6">
        <text>D-ribose 5-phosphate + uracil = psi-UMP + H2O</text>
        <dbReference type="Rhea" id="RHEA:18337"/>
        <dbReference type="ChEBI" id="CHEBI:15377"/>
        <dbReference type="ChEBI" id="CHEBI:17568"/>
        <dbReference type="ChEBI" id="CHEBI:58380"/>
        <dbReference type="ChEBI" id="CHEBI:78346"/>
        <dbReference type="EC" id="4.2.1.70"/>
    </reaction>
</comment>
<evidence type="ECO:0000256" key="1">
    <source>
        <dbReference type="ARBA" id="ARBA00022723"/>
    </source>
</evidence>
<organism evidence="7 8">
    <name type="scientific">Allokutzneria oryzae</name>
    <dbReference type="NCBI Taxonomy" id="1378989"/>
    <lineage>
        <taxon>Bacteria</taxon>
        <taxon>Bacillati</taxon>
        <taxon>Actinomycetota</taxon>
        <taxon>Actinomycetes</taxon>
        <taxon>Pseudonocardiales</taxon>
        <taxon>Pseudonocardiaceae</taxon>
        <taxon>Allokutzneria</taxon>
    </lineage>
</organism>
<dbReference type="EMBL" id="JBHLZU010000032">
    <property type="protein sequence ID" value="MFB9908965.1"/>
    <property type="molecule type" value="Genomic_DNA"/>
</dbReference>
<dbReference type="SUPFAM" id="SSF110581">
    <property type="entry name" value="Indigoidine synthase A-like"/>
    <property type="match status" value="1"/>
</dbReference>
<keyword evidence="8" id="KW-1185">Reference proteome</keyword>
<feature type="binding site" evidence="6">
    <location>
        <begin position="145"/>
        <end position="147"/>
    </location>
    <ligand>
        <name>substrate</name>
    </ligand>
</feature>
<keyword evidence="4 6" id="KW-0456">Lyase</keyword>
<dbReference type="InterPro" id="IPR022830">
    <property type="entry name" value="Indigdn_synthA-like"/>
</dbReference>
<evidence type="ECO:0000256" key="3">
    <source>
        <dbReference type="ARBA" id="ARBA00023211"/>
    </source>
</evidence>
<dbReference type="PANTHER" id="PTHR42909:SF1">
    <property type="entry name" value="CARBOHYDRATE KINASE PFKB DOMAIN-CONTAINING PROTEIN"/>
    <property type="match status" value="1"/>
</dbReference>
<comment type="subunit">
    <text evidence="6">Homotrimer.</text>
</comment>
<dbReference type="RefSeq" id="WP_377861192.1">
    <property type="nucleotide sequence ID" value="NZ_JBHLZU010000032.1"/>
</dbReference>
<keyword evidence="1 6" id="KW-0479">Metal-binding</keyword>
<feature type="binding site" evidence="6">
    <location>
        <position position="143"/>
    </location>
    <ligand>
        <name>Mn(2+)</name>
        <dbReference type="ChEBI" id="CHEBI:29035"/>
    </ligand>
</feature>
<comment type="similarity">
    <text evidence="6">Belongs to the pseudouridine-5'-phosphate glycosidase family.</text>
</comment>
<evidence type="ECO:0000256" key="5">
    <source>
        <dbReference type="ARBA" id="ARBA00023295"/>
    </source>
</evidence>
<feature type="binding site" evidence="6">
    <location>
        <position position="111"/>
    </location>
    <ligand>
        <name>substrate</name>
    </ligand>
</feature>
<evidence type="ECO:0000256" key="2">
    <source>
        <dbReference type="ARBA" id="ARBA00022801"/>
    </source>
</evidence>
<keyword evidence="3 6" id="KW-0464">Manganese</keyword>
<keyword evidence="5 6" id="KW-0326">Glycosidase</keyword>
<dbReference type="Proteomes" id="UP001589693">
    <property type="component" value="Unassembled WGS sequence"/>
</dbReference>
<reference evidence="7 8" key="1">
    <citation type="submission" date="2024-09" db="EMBL/GenBank/DDBJ databases">
        <authorList>
            <person name="Sun Q."/>
            <person name="Mori K."/>
        </authorList>
    </citation>
    <scope>NUCLEOTIDE SEQUENCE [LARGE SCALE GENOMIC DNA]</scope>
    <source>
        <strain evidence="7 8">TBRC 7907</strain>
    </source>
</reference>
<proteinExistence type="inferred from homology"/>
<dbReference type="EC" id="4.2.1.70" evidence="6"/>